<gene>
    <name evidence="20" type="primary">Piso0_003875</name>
    <name evidence="20" type="ORF">GNLVRS01_PISO0K04498g</name>
    <name evidence="21" type="ORF">GNLVRS01_PISO0L04499g</name>
</gene>
<dbReference type="GO" id="GO:0004578">
    <property type="term" value="F:chitobiosyldiphosphodolichol beta-mannosyltransferase activity"/>
    <property type="evidence" value="ECO:0007669"/>
    <property type="project" value="UniProtKB-EC"/>
</dbReference>
<dbReference type="FunCoup" id="G8Y9R7">
    <property type="interactions" value="1478"/>
</dbReference>
<evidence type="ECO:0000256" key="3">
    <source>
        <dbReference type="ARBA" id="ARBA00006122"/>
    </source>
</evidence>
<evidence type="ECO:0000256" key="17">
    <source>
        <dbReference type="ARBA" id="ARBA00045071"/>
    </source>
</evidence>
<evidence type="ECO:0000259" key="19">
    <source>
        <dbReference type="Pfam" id="PF00534"/>
    </source>
</evidence>
<dbReference type="HOGENOM" id="CLU_012079_0_0_1"/>
<name>G8Y9R7_PICSO</name>
<evidence type="ECO:0000256" key="9">
    <source>
        <dbReference type="ARBA" id="ARBA00022824"/>
    </source>
</evidence>
<comment type="subcellular location">
    <subcellularLocation>
        <location evidence="1">Endoplasmic reticulum membrane</location>
        <topology evidence="1">Single-pass membrane protein</topology>
    </subcellularLocation>
</comment>
<evidence type="ECO:0000256" key="15">
    <source>
        <dbReference type="ARBA" id="ARBA00031566"/>
    </source>
</evidence>
<keyword evidence="22" id="KW-1185">Reference proteome</keyword>
<comment type="similarity">
    <text evidence="3">Belongs to the glycosyltransferase group 1 family.</text>
</comment>
<dbReference type="InterPro" id="IPR001296">
    <property type="entry name" value="Glyco_trans_1"/>
</dbReference>
<keyword evidence="6" id="KW-0328">Glycosyltransferase</keyword>
<dbReference type="Pfam" id="PF00534">
    <property type="entry name" value="Glycos_transf_1"/>
    <property type="match status" value="1"/>
</dbReference>
<dbReference type="PANTHER" id="PTHR13036:SF0">
    <property type="entry name" value="CHITOBIOSYLDIPHOSPHODOLICHOL BETA-MANNOSYLTRANSFERASE"/>
    <property type="match status" value="1"/>
</dbReference>
<protein>
    <recommendedName>
        <fullName evidence="5">Chitobiosyldiphosphodolichol beta-mannosyltransferase</fullName>
        <ecNumber evidence="4">2.4.1.142</ecNumber>
    </recommendedName>
    <alternativeName>
        <fullName evidence="13">Asparagine-linked glycosylation protein 1</fullName>
    </alternativeName>
    <alternativeName>
        <fullName evidence="15">Beta-1,4-mannosyltransferase</fullName>
    </alternativeName>
    <alternativeName>
        <fullName evidence="16">GDP-Man:GlcNAc2-PP-dolichol mannosyltransferase</fullName>
    </alternativeName>
    <alternativeName>
        <fullName evidence="14">GDP-mannose-dolichol diphosphochitobiose mannosyltransferase</fullName>
    </alternativeName>
</protein>
<dbReference type="AlphaFoldDB" id="G8Y9R7"/>
<evidence type="ECO:0000313" key="20">
    <source>
        <dbReference type="EMBL" id="CCE83300.1"/>
    </source>
</evidence>
<dbReference type="EC" id="2.4.1.142" evidence="4"/>
<dbReference type="EMBL" id="FO082049">
    <property type="protein sequence ID" value="CCE83300.1"/>
    <property type="molecule type" value="Genomic_DNA"/>
</dbReference>
<dbReference type="OrthoDB" id="614844at2759"/>
<comment type="function">
    <text evidence="12">Participates in the formation of the lipid-linked precursor oligosaccharide for N-glycosylation. Involved in assembling the dolichol-pyrophosphate-GlcNAc(2)-Man(5) intermediate on the cytoplasmic surface of the ER.</text>
</comment>
<evidence type="ECO:0000256" key="1">
    <source>
        <dbReference type="ARBA" id="ARBA00004389"/>
    </source>
</evidence>
<dbReference type="SUPFAM" id="SSF53756">
    <property type="entry name" value="UDP-Glycosyltransferase/glycogen phosphorylase"/>
    <property type="match status" value="1"/>
</dbReference>
<evidence type="ECO:0000256" key="14">
    <source>
        <dbReference type="ARBA" id="ARBA00031434"/>
    </source>
</evidence>
<accession>G8Y9R7</accession>
<dbReference type="Proteomes" id="UP000005222">
    <property type="component" value="Chromosome K"/>
</dbReference>
<dbReference type="GO" id="GO:0005789">
    <property type="term" value="C:endoplasmic reticulum membrane"/>
    <property type="evidence" value="ECO:0007669"/>
    <property type="project" value="UniProtKB-SubCell"/>
</dbReference>
<evidence type="ECO:0000256" key="18">
    <source>
        <dbReference type="SAM" id="Phobius"/>
    </source>
</evidence>
<evidence type="ECO:0000256" key="7">
    <source>
        <dbReference type="ARBA" id="ARBA00022679"/>
    </source>
</evidence>
<evidence type="ECO:0000256" key="6">
    <source>
        <dbReference type="ARBA" id="ARBA00022676"/>
    </source>
</evidence>
<keyword evidence="9" id="KW-0256">Endoplasmic reticulum</keyword>
<comment type="pathway">
    <text evidence="2">Protein modification; protein glycosylation.</text>
</comment>
<dbReference type="InParanoid" id="G8Y9R7"/>
<comment type="catalytic activity">
    <reaction evidence="17">
        <text>an N,N'-diacetylchitobiosyl-diphospho-di-trans,poly-cis-dolichol + GDP-alpha-D-mannose = a beta-D-Man-(1-&gt;4)-beta-D-GlcNAc-(1-&gt;4)-alpha-D-GlcNAc-diphospho-di-trans,poly-cis-dolichol + GDP + H(+)</text>
        <dbReference type="Rhea" id="RHEA:13865"/>
        <dbReference type="Rhea" id="RHEA-COMP:19510"/>
        <dbReference type="Rhea" id="RHEA-COMP:19511"/>
        <dbReference type="ChEBI" id="CHEBI:15378"/>
        <dbReference type="ChEBI" id="CHEBI:57269"/>
        <dbReference type="ChEBI" id="CHEBI:57527"/>
        <dbReference type="ChEBI" id="CHEBI:58189"/>
        <dbReference type="ChEBI" id="CHEBI:58472"/>
        <dbReference type="EC" id="2.4.1.142"/>
    </reaction>
    <physiologicalReaction direction="left-to-right" evidence="17">
        <dbReference type="Rhea" id="RHEA:13866"/>
    </physiologicalReaction>
</comment>
<evidence type="ECO:0000256" key="13">
    <source>
        <dbReference type="ARBA" id="ARBA00030745"/>
    </source>
</evidence>
<evidence type="ECO:0000313" key="21">
    <source>
        <dbReference type="EMBL" id="CCE84331.1"/>
    </source>
</evidence>
<dbReference type="STRING" id="559304.G8Y9R7"/>
<dbReference type="UniPathway" id="UPA00378"/>
<reference evidence="20" key="1">
    <citation type="submission" date="2011-10" db="EMBL/GenBank/DDBJ databases">
        <authorList>
            <person name="Genoscope - CEA"/>
        </authorList>
    </citation>
    <scope>NUCLEOTIDE SEQUENCE</scope>
</reference>
<dbReference type="PANTHER" id="PTHR13036">
    <property type="entry name" value="BETA1,4 MANNOSYLTRANSFERASE"/>
    <property type="match status" value="1"/>
</dbReference>
<keyword evidence="8 18" id="KW-0812">Transmembrane</keyword>
<evidence type="ECO:0000256" key="12">
    <source>
        <dbReference type="ARBA" id="ARBA00024899"/>
    </source>
</evidence>
<feature type="domain" description="Glycosyl transferase family 1" evidence="19">
    <location>
        <begin position="271"/>
        <end position="424"/>
    </location>
</feature>
<keyword evidence="7" id="KW-0808">Transferase</keyword>
<sequence>MEYIKYRGFDHLWAYSGPWLWWLILLYLSLPFLAYIFFPFIFGKGIISRSKKTVCLFVLGDIGHSPRMCYHARSFAKHDYYVNLCGYVESEPPQDIYDNMNVEIYPIEAIKNTYDLPFLVFACQKVIGQCFQLFAQLFEFRGADYILIQNPPSLPILLLAIIHVKLFSRNTKLIIDWHNLNYSVLNLKYNNMEHPLVKFLKAYEKYLGRFADYNLTVTDKMRSFLIEEFGVSHKSVISLHDRPTVDFLPLEKQQISKEEILLKYNIIESINDITNHKIVLSSTSFTPDEDFSLLLAALHEYDRNVKQTKLPKLLVIITGKGPLRQKFLDDVERMQFENVTVKNVWLPSDAYPLVVATADISISLHTSSSGIDLPMKVVDFFGCGIPVISLDFLAINELVKDGINGIIVRQTEKKSLGDSICDALITLLTDQTFYEKVKSGAMAESSDRWDQRWDMKLGKIFKYKETERYTLSK</sequence>
<evidence type="ECO:0000256" key="16">
    <source>
        <dbReference type="ARBA" id="ARBA00033088"/>
    </source>
</evidence>
<reference evidence="22" key="2">
    <citation type="journal article" date="2012" name="G3 (Bethesda)">
        <title>Pichia sorbitophila, an interspecies yeast hybrid reveals early steps of genome resolution following polyploidization.</title>
        <authorList>
            <person name="Leh Louis V."/>
            <person name="Despons L."/>
            <person name="Friedrich A."/>
            <person name="Martin T."/>
            <person name="Durrens P."/>
            <person name="Casaregola S."/>
            <person name="Neuveglise C."/>
            <person name="Fairhead C."/>
            <person name="Marck C."/>
            <person name="Cruz J.A."/>
            <person name="Straub M.L."/>
            <person name="Kugler V."/>
            <person name="Sacerdot C."/>
            <person name="Uzunov Z."/>
            <person name="Thierry A."/>
            <person name="Weiss S."/>
            <person name="Bleykasten C."/>
            <person name="De Montigny J."/>
            <person name="Jacques N."/>
            <person name="Jung P."/>
            <person name="Lemaire M."/>
            <person name="Mallet S."/>
            <person name="Morel G."/>
            <person name="Richard G.F."/>
            <person name="Sarkar A."/>
            <person name="Savel G."/>
            <person name="Schacherer J."/>
            <person name="Seret M.L."/>
            <person name="Talla E."/>
            <person name="Samson G."/>
            <person name="Jubin C."/>
            <person name="Poulain J."/>
            <person name="Vacherie B."/>
            <person name="Barbe V."/>
            <person name="Pelletier E."/>
            <person name="Sherman D.J."/>
            <person name="Westhof E."/>
            <person name="Weissenbach J."/>
            <person name="Baret P.V."/>
            <person name="Wincker P."/>
            <person name="Gaillardin C."/>
            <person name="Dujon B."/>
            <person name="Souciet J.L."/>
        </authorList>
    </citation>
    <scope>NUCLEOTIDE SEQUENCE [LARGE SCALE GENOMIC DNA]</scope>
    <source>
        <strain evidence="22">ATCC MYA-4447 / BCRC 22081 / CBS 7064 / NBRC 10061 / NRRL Y-12695</strain>
    </source>
</reference>
<organism evidence="20 22">
    <name type="scientific">Pichia sorbitophila (strain ATCC MYA-4447 / BCRC 22081 / CBS 7064 / NBRC 10061 / NRRL Y-12695)</name>
    <name type="common">Hybrid yeast</name>
    <dbReference type="NCBI Taxonomy" id="559304"/>
    <lineage>
        <taxon>Eukaryota</taxon>
        <taxon>Fungi</taxon>
        <taxon>Dikarya</taxon>
        <taxon>Ascomycota</taxon>
        <taxon>Saccharomycotina</taxon>
        <taxon>Pichiomycetes</taxon>
        <taxon>Debaryomycetaceae</taxon>
        <taxon>Millerozyma</taxon>
    </lineage>
</organism>
<dbReference type="Proteomes" id="UP000005222">
    <property type="component" value="Chromosome L"/>
</dbReference>
<dbReference type="eggNOG" id="KOG2941">
    <property type="taxonomic scope" value="Eukaryota"/>
</dbReference>
<dbReference type="InterPro" id="IPR026051">
    <property type="entry name" value="ALG1-like"/>
</dbReference>
<dbReference type="Gene3D" id="3.40.50.2000">
    <property type="entry name" value="Glycogen Phosphorylase B"/>
    <property type="match status" value="2"/>
</dbReference>
<keyword evidence="11 18" id="KW-0472">Membrane</keyword>
<proteinExistence type="inferred from homology"/>
<evidence type="ECO:0000256" key="11">
    <source>
        <dbReference type="ARBA" id="ARBA00023136"/>
    </source>
</evidence>
<evidence type="ECO:0000256" key="8">
    <source>
        <dbReference type="ARBA" id="ARBA00022692"/>
    </source>
</evidence>
<evidence type="ECO:0000256" key="10">
    <source>
        <dbReference type="ARBA" id="ARBA00022989"/>
    </source>
</evidence>
<evidence type="ECO:0000256" key="2">
    <source>
        <dbReference type="ARBA" id="ARBA00004922"/>
    </source>
</evidence>
<feature type="transmembrane region" description="Helical" evidence="18">
    <location>
        <begin position="20"/>
        <end position="42"/>
    </location>
</feature>
<evidence type="ECO:0000313" key="22">
    <source>
        <dbReference type="Proteomes" id="UP000005222"/>
    </source>
</evidence>
<keyword evidence="10 18" id="KW-1133">Transmembrane helix</keyword>
<evidence type="ECO:0000256" key="5">
    <source>
        <dbReference type="ARBA" id="ARBA00015841"/>
    </source>
</evidence>
<dbReference type="EMBL" id="FO082048">
    <property type="protein sequence ID" value="CCE84331.1"/>
    <property type="molecule type" value="Genomic_DNA"/>
</dbReference>
<evidence type="ECO:0000256" key="4">
    <source>
        <dbReference type="ARBA" id="ARBA00012611"/>
    </source>
</evidence>